<proteinExistence type="inferred from homology"/>
<feature type="binding site" evidence="7">
    <location>
        <position position="150"/>
    </location>
    <ligand>
        <name>substrate</name>
    </ligand>
</feature>
<dbReference type="PANTHER" id="PTHR46499:SF1">
    <property type="entry name" value="QUEUINE TRNA-RIBOSYLTRANSFERASE"/>
    <property type="match status" value="1"/>
</dbReference>
<feature type="region of interest" description="RNA binding; important for wobble base 34 recognition" evidence="7">
    <location>
        <begin position="274"/>
        <end position="278"/>
    </location>
</feature>
<feature type="binding site" evidence="7">
    <location>
        <position position="338"/>
    </location>
    <ligand>
        <name>Zn(2+)</name>
        <dbReference type="ChEBI" id="CHEBI:29105"/>
    </ligand>
</feature>
<feature type="binding site" evidence="7">
    <location>
        <position position="309"/>
    </location>
    <ligand>
        <name>Zn(2+)</name>
        <dbReference type="ChEBI" id="CHEBI:29105"/>
    </ligand>
</feature>
<dbReference type="GO" id="GO:0008616">
    <property type="term" value="P:tRNA queuosine(34) biosynthetic process"/>
    <property type="evidence" value="ECO:0007669"/>
    <property type="project" value="UniProtKB-UniRule"/>
</dbReference>
<dbReference type="NCBIfam" id="TIGR00449">
    <property type="entry name" value="tgt_general"/>
    <property type="match status" value="1"/>
</dbReference>
<dbReference type="FunFam" id="3.20.20.105:FF:000001">
    <property type="entry name" value="Queuine tRNA-ribosyltransferase"/>
    <property type="match status" value="1"/>
</dbReference>
<dbReference type="InterPro" id="IPR004803">
    <property type="entry name" value="TGT"/>
</dbReference>
<evidence type="ECO:0000313" key="9">
    <source>
        <dbReference type="EMBL" id="EGF12436.1"/>
    </source>
</evidence>
<evidence type="ECO:0000256" key="4">
    <source>
        <dbReference type="ARBA" id="ARBA00022785"/>
    </source>
</evidence>
<dbReference type="EC" id="2.4.2.29" evidence="7"/>
<evidence type="ECO:0000256" key="3">
    <source>
        <dbReference type="ARBA" id="ARBA00022694"/>
    </source>
</evidence>
<dbReference type="PANTHER" id="PTHR46499">
    <property type="entry name" value="QUEUINE TRNA-RIBOSYLTRANSFERASE"/>
    <property type="match status" value="1"/>
</dbReference>
<evidence type="ECO:0000256" key="6">
    <source>
        <dbReference type="ARBA" id="ARBA00050112"/>
    </source>
</evidence>
<feature type="region of interest" description="RNA binding" evidence="7">
    <location>
        <begin position="250"/>
        <end position="256"/>
    </location>
</feature>
<feature type="binding site" evidence="7">
    <location>
        <position position="219"/>
    </location>
    <ligand>
        <name>substrate</name>
    </ligand>
</feature>
<dbReference type="UniPathway" id="UPA00392"/>
<dbReference type="Gene3D" id="3.20.20.105">
    <property type="entry name" value="Queuine tRNA-ribosyltransferase-like"/>
    <property type="match status" value="1"/>
</dbReference>
<evidence type="ECO:0000256" key="1">
    <source>
        <dbReference type="ARBA" id="ARBA00022676"/>
    </source>
</evidence>
<dbReference type="Proteomes" id="UP000003503">
    <property type="component" value="Unassembled WGS sequence"/>
</dbReference>
<dbReference type="EMBL" id="AFBB01000025">
    <property type="protein sequence ID" value="EGF12436.1"/>
    <property type="molecule type" value="Genomic_DNA"/>
</dbReference>
<evidence type="ECO:0000256" key="2">
    <source>
        <dbReference type="ARBA" id="ARBA00022679"/>
    </source>
</evidence>
<evidence type="ECO:0000256" key="7">
    <source>
        <dbReference type="HAMAP-Rule" id="MF_00168"/>
    </source>
</evidence>
<feature type="active site" description="Nucleophile" evidence="7">
    <location>
        <position position="269"/>
    </location>
</feature>
<feature type="binding site" evidence="7">
    <location>
        <position position="312"/>
    </location>
    <ligand>
        <name>Zn(2+)</name>
        <dbReference type="ChEBI" id="CHEBI:29105"/>
    </ligand>
</feature>
<dbReference type="STRING" id="888062.HMPREF9083_1183"/>
<keyword evidence="10" id="KW-1185">Reference proteome</keyword>
<dbReference type="InterPro" id="IPR002616">
    <property type="entry name" value="tRNA_ribo_trans-like"/>
</dbReference>
<keyword evidence="2 7" id="KW-0808">Transferase</keyword>
<comment type="function">
    <text evidence="7">Catalyzes the base-exchange of a guanine (G) residue with the queuine precursor 7-aminomethyl-7-deazaguanine (PreQ1) at position 34 (anticodon wobble position) in tRNAs with GU(N) anticodons (tRNA-Asp, -Asn, -His and -Tyr). Catalysis occurs through a double-displacement mechanism. The nucleophile active site attacks the C1' of nucleotide 34 to detach the guanine base from the RNA, forming a covalent enzyme-RNA intermediate. The proton acceptor active site deprotonates the incoming PreQ1, allowing a nucleophilic attack on the C1' of the ribose to form the product. After dissociation, two additional enzymatic reactions on the tRNA convert PreQ1 to queuine (Q), resulting in the hypermodified nucleoside queuosine (7-(((4,5-cis-dihydroxy-2-cyclopenten-1-yl)amino)methyl)-7-deazaguanosine).</text>
</comment>
<dbReference type="GO" id="GO:0046872">
    <property type="term" value="F:metal ion binding"/>
    <property type="evidence" value="ECO:0007669"/>
    <property type="project" value="UniProtKB-KW"/>
</dbReference>
<feature type="binding site" evidence="7">
    <location>
        <position position="192"/>
    </location>
    <ligand>
        <name>substrate</name>
    </ligand>
</feature>
<feature type="binding site" evidence="7">
    <location>
        <begin position="96"/>
        <end position="100"/>
    </location>
    <ligand>
        <name>substrate</name>
    </ligand>
</feature>
<comment type="catalytic activity">
    <reaction evidence="6 7">
        <text>7-aminomethyl-7-carbaguanine + guanosine(34) in tRNA = 7-aminomethyl-7-carbaguanosine(34) in tRNA + guanine</text>
        <dbReference type="Rhea" id="RHEA:24104"/>
        <dbReference type="Rhea" id="RHEA-COMP:10341"/>
        <dbReference type="Rhea" id="RHEA-COMP:10342"/>
        <dbReference type="ChEBI" id="CHEBI:16235"/>
        <dbReference type="ChEBI" id="CHEBI:58703"/>
        <dbReference type="ChEBI" id="CHEBI:74269"/>
        <dbReference type="ChEBI" id="CHEBI:82833"/>
        <dbReference type="EC" id="2.4.2.29"/>
    </reaction>
</comment>
<reference evidence="9 10" key="1">
    <citation type="submission" date="2011-02" db="EMBL/GenBank/DDBJ databases">
        <authorList>
            <person name="Muzny D."/>
            <person name="Qin X."/>
            <person name="Deng J."/>
            <person name="Jiang H."/>
            <person name="Liu Y."/>
            <person name="Qu J."/>
            <person name="Song X.-Z."/>
            <person name="Zhang L."/>
            <person name="Thornton R."/>
            <person name="Coyle M."/>
            <person name="Francisco L."/>
            <person name="Jackson L."/>
            <person name="Javaid M."/>
            <person name="Korchina V."/>
            <person name="Kovar C."/>
            <person name="Mata R."/>
            <person name="Mathew T."/>
            <person name="Ngo R."/>
            <person name="Nguyen L."/>
            <person name="Nguyen N."/>
            <person name="Okwuonu G."/>
            <person name="Ongeri F."/>
            <person name="Pham C."/>
            <person name="Simmons D."/>
            <person name="Wilczek-Boney K."/>
            <person name="Hale W."/>
            <person name="Jakkamsetti A."/>
            <person name="Pham P."/>
            <person name="Ruth R."/>
            <person name="San Lucas F."/>
            <person name="Warren J."/>
            <person name="Zhang J."/>
            <person name="Zhao Z."/>
            <person name="Zhou C."/>
            <person name="Zhu D."/>
            <person name="Lee S."/>
            <person name="Bess C."/>
            <person name="Blankenburg K."/>
            <person name="Forbes L."/>
            <person name="Fu Q."/>
            <person name="Gubbala S."/>
            <person name="Hirani K."/>
            <person name="Jayaseelan J.C."/>
            <person name="Lara F."/>
            <person name="Munidasa M."/>
            <person name="Palculict T."/>
            <person name="Patil S."/>
            <person name="Pu L.-L."/>
            <person name="Saada N."/>
            <person name="Tang L."/>
            <person name="Weissenberger G."/>
            <person name="Zhu Y."/>
            <person name="Hemphill L."/>
            <person name="Shang Y."/>
            <person name="Youmans B."/>
            <person name="Ayvaz T."/>
            <person name="Ross M."/>
            <person name="Santibanez J."/>
            <person name="Aqrawi P."/>
            <person name="Gross S."/>
            <person name="Joshi V."/>
            <person name="Fowler G."/>
            <person name="Nazareth L."/>
            <person name="Reid J."/>
            <person name="Worley K."/>
            <person name="Petrosino J."/>
            <person name="Highlander S."/>
            <person name="Gibbs R."/>
        </authorList>
    </citation>
    <scope>NUCLEOTIDE SEQUENCE [LARGE SCALE GENOMIC DNA]</scope>
    <source>
        <strain evidence="9 10">DSM 19965</strain>
    </source>
</reference>
<comment type="pathway">
    <text evidence="7">tRNA modification; tRNA-queuosine biosynthesis.</text>
</comment>
<dbReference type="SUPFAM" id="SSF51713">
    <property type="entry name" value="tRNA-guanine transglycosylase"/>
    <property type="match status" value="1"/>
</dbReference>
<keyword evidence="4 7" id="KW-0671">Queuosine biosynthesis</keyword>
<keyword evidence="3 7" id="KW-0819">tRNA processing</keyword>
<dbReference type="eggNOG" id="COG0343">
    <property type="taxonomic scope" value="Bacteria"/>
</dbReference>
<dbReference type="InterPro" id="IPR050076">
    <property type="entry name" value="ArchSynthase1/Queuine_TRR"/>
</dbReference>
<dbReference type="HAMAP" id="MF_00168">
    <property type="entry name" value="Q_tRNA_Tgt"/>
    <property type="match status" value="1"/>
</dbReference>
<gene>
    <name evidence="7 9" type="primary">tgt</name>
    <name evidence="9" type="ORF">HMPREF9083_1183</name>
</gene>
<dbReference type="GO" id="GO:0005829">
    <property type="term" value="C:cytosol"/>
    <property type="evidence" value="ECO:0007669"/>
    <property type="project" value="TreeGrafter"/>
</dbReference>
<comment type="subunit">
    <text evidence="7">Homodimer. Within each dimer, one monomer is responsible for RNA recognition and catalysis, while the other monomer binds to the replacement base PreQ1.</text>
</comment>
<comment type="similarity">
    <text evidence="7">Belongs to the queuine tRNA-ribosyltransferase family.</text>
</comment>
<dbReference type="AlphaFoldDB" id="F2BYB5"/>
<accession>F2BYB5</accession>
<comment type="caution">
    <text evidence="9">The sequence shown here is derived from an EMBL/GenBank/DDBJ whole genome shotgun (WGS) entry which is preliminary data.</text>
</comment>
<dbReference type="InterPro" id="IPR036511">
    <property type="entry name" value="TGT-like_sf"/>
</dbReference>
<dbReference type="Pfam" id="PF01702">
    <property type="entry name" value="TGT"/>
    <property type="match status" value="1"/>
</dbReference>
<feature type="domain" description="tRNA-guanine(15) transglycosylase-like" evidence="8">
    <location>
        <begin position="17"/>
        <end position="371"/>
    </location>
</feature>
<feature type="active site" description="Proton acceptor" evidence="7">
    <location>
        <position position="96"/>
    </location>
</feature>
<evidence type="ECO:0000313" key="10">
    <source>
        <dbReference type="Proteomes" id="UP000003503"/>
    </source>
</evidence>
<sequence length="372" mass="42350">MIIMVIKYELIAKDEHTGARAGLLHTPHGTFKTPMFMPVGTQATVKTLTPHELKEMGAQIILSNTYHLFLRPGTELIKEAGELHSFMNWDGGILTDSGGFQVFSLGKMRKITEKGVYFRSHLDGSKRFLSPEVAAHAQENLGSDIAMALDECIPYPADYEYSKKSTERTTRWAERFVKAHTRTDRGMFGIIQGGMYKDLRKQSADEICGLPFDGIAIGGLSVGEPLELMYEILEYTTQFIPENKVRYLMGVGTPDCLVEGVARGVDMFDCVYPTRVARNGMAMVKSGRMNMKNKKYEKDFLPLDITCGCYTCKNFTRSYIRHLYKAEEILAFRLVTIHNLYFLLQFMRDMRDSIINGSFVDFMKNFKENYAR</sequence>
<feature type="binding site" evidence="7">
    <location>
        <position position="307"/>
    </location>
    <ligand>
        <name>Zn(2+)</name>
        <dbReference type="ChEBI" id="CHEBI:29105"/>
    </ligand>
</feature>
<name>F2BYB5_9FIRM</name>
<dbReference type="GO" id="GO:0008479">
    <property type="term" value="F:tRNA-guanosine(34) queuine transglycosylase activity"/>
    <property type="evidence" value="ECO:0007669"/>
    <property type="project" value="UniProtKB-UniRule"/>
</dbReference>
<dbReference type="HOGENOM" id="CLU_022060_0_1_9"/>
<keyword evidence="7" id="KW-0479">Metal-binding</keyword>
<dbReference type="NCBIfam" id="TIGR00430">
    <property type="entry name" value="Q_tRNA_tgt"/>
    <property type="match status" value="1"/>
</dbReference>
<protein>
    <recommendedName>
        <fullName evidence="7">Queuine tRNA-ribosyltransferase</fullName>
        <ecNumber evidence="7">2.4.2.29</ecNumber>
    </recommendedName>
    <alternativeName>
        <fullName evidence="7">Guanine insertion enzyme</fullName>
    </alternativeName>
    <alternativeName>
        <fullName evidence="7">tRNA-guanine transglycosylase</fullName>
    </alternativeName>
</protein>
<organism evidence="9 10">
    <name type="scientific">Dialister micraerophilus DSM 19965</name>
    <dbReference type="NCBI Taxonomy" id="888062"/>
    <lineage>
        <taxon>Bacteria</taxon>
        <taxon>Bacillati</taxon>
        <taxon>Bacillota</taxon>
        <taxon>Negativicutes</taxon>
        <taxon>Veillonellales</taxon>
        <taxon>Veillonellaceae</taxon>
        <taxon>Dialister</taxon>
    </lineage>
</organism>
<keyword evidence="1 7" id="KW-0328">Glycosyltransferase</keyword>
<keyword evidence="5 7" id="KW-0862">Zinc</keyword>
<comment type="cofactor">
    <cofactor evidence="7">
        <name>Zn(2+)</name>
        <dbReference type="ChEBI" id="CHEBI:29105"/>
    </cofactor>
    <text evidence="7">Binds 1 zinc ion per subunit.</text>
</comment>
<evidence type="ECO:0000256" key="5">
    <source>
        <dbReference type="ARBA" id="ARBA00022833"/>
    </source>
</evidence>
<evidence type="ECO:0000259" key="8">
    <source>
        <dbReference type="Pfam" id="PF01702"/>
    </source>
</evidence>